<evidence type="ECO:0000259" key="4">
    <source>
        <dbReference type="PROSITE" id="PS50249"/>
    </source>
</evidence>
<dbReference type="GeneID" id="55995590"/>
<dbReference type="AlphaFoldDB" id="A0A7H8R5T0"/>
<keyword evidence="2" id="KW-0539">Nucleus</keyword>
<reference evidence="6" key="1">
    <citation type="submission" date="2020-06" db="EMBL/GenBank/DDBJ databases">
        <title>A chromosome-scale genome assembly of Talaromyces rugulosus W13939.</title>
        <authorList>
            <person name="Wang B."/>
            <person name="Guo L."/>
            <person name="Ye K."/>
            <person name="Wang L."/>
        </authorList>
    </citation>
    <scope>NUCLEOTIDE SEQUENCE [LARGE SCALE GENOMIC DNA]</scope>
    <source>
        <strain evidence="6">W13939</strain>
    </source>
</reference>
<dbReference type="PROSITE" id="PS50249">
    <property type="entry name" value="MPN"/>
    <property type="match status" value="1"/>
</dbReference>
<comment type="subcellular location">
    <subcellularLocation>
        <location evidence="2">Cytoplasm</location>
    </subcellularLocation>
    <subcellularLocation>
        <location evidence="2">Nucleus</location>
    </subcellularLocation>
</comment>
<dbReference type="GO" id="GO:0000338">
    <property type="term" value="P:protein deneddylation"/>
    <property type="evidence" value="ECO:0007669"/>
    <property type="project" value="InterPro"/>
</dbReference>
<evidence type="ECO:0000313" key="6">
    <source>
        <dbReference type="Proteomes" id="UP000509510"/>
    </source>
</evidence>
<comment type="function">
    <text evidence="2">Component of the COP9 signalosome complex (CSN), a complex involved in various cellular and developmental processes.</text>
</comment>
<keyword evidence="2" id="KW-0963">Cytoplasm</keyword>
<protein>
    <recommendedName>
        <fullName evidence="2">COP9 signalosome complex subunit 6</fullName>
    </recommendedName>
</protein>
<dbReference type="GO" id="GO:0008237">
    <property type="term" value="F:metallopeptidase activity"/>
    <property type="evidence" value="ECO:0007669"/>
    <property type="project" value="InterPro"/>
</dbReference>
<dbReference type="InterPro" id="IPR000555">
    <property type="entry name" value="JAMM/MPN+_dom"/>
</dbReference>
<dbReference type="CDD" id="cd08063">
    <property type="entry name" value="MPN_CSN6"/>
    <property type="match status" value="1"/>
</dbReference>
<keyword evidence="6" id="KW-1185">Reference proteome</keyword>
<gene>
    <name evidence="5" type="ORF">TRUGW13939_08101</name>
</gene>
<sequence>MPSHPENPLISTKPSDSGLSVALHPLVLLTISDYATRHAARQQQGPIVGALLGQQESQQISLEYAFECHTKKGDNDETLLHSAWFADRLQQFKDVHKSPMLDLVGWFTITPPSGPSPSQLGIHRQVLKDYNESAVFLAFHPSQIGPDSESGAKLPLTIYESIFEGDNAVDADRAMQLDGEEQGIHIRFRELPYSIETSDAEMISVDFVARGGGNAMAIKAPSESTKISSEEADANRKKKAKKNPRDEKEDEESAALSPEDEDLIASLSTRLNAVKTLESRIHLIRSFLENFQSASLDNDNTEQTDITSTKSYPILRNISSLISGLSLLRPQDANAFAIETLAQKNDVALISLLGQLGDNVQHMRELGKKSMITESGKQSGAAAGGRKAHLALHSRFDEDRESVFANITNGGLQVM</sequence>
<feature type="compositionally biased region" description="Acidic residues" evidence="3">
    <location>
        <begin position="248"/>
        <end position="259"/>
    </location>
</feature>
<dbReference type="PANTHER" id="PTHR10540">
    <property type="entry name" value="EUKARYOTIC TRANSLATION INITIATION FACTOR 3 SUBUNIT F-RELATED"/>
    <property type="match status" value="1"/>
</dbReference>
<dbReference type="Gene3D" id="3.40.140.10">
    <property type="entry name" value="Cytidine Deaminase, domain 2"/>
    <property type="match status" value="1"/>
</dbReference>
<name>A0A7H8R5T0_TALRU</name>
<dbReference type="PANTHER" id="PTHR10540:SF8">
    <property type="entry name" value="COP9 SIGNALOSOME COMPLEX SUBUNIT 6"/>
    <property type="match status" value="1"/>
</dbReference>
<dbReference type="Pfam" id="PF01398">
    <property type="entry name" value="JAB"/>
    <property type="match status" value="1"/>
</dbReference>
<dbReference type="GO" id="GO:0008180">
    <property type="term" value="C:COP9 signalosome"/>
    <property type="evidence" value="ECO:0007669"/>
    <property type="project" value="UniProtKB-UniRule"/>
</dbReference>
<dbReference type="RefSeq" id="XP_035347130.1">
    <property type="nucleotide sequence ID" value="XM_035491237.1"/>
</dbReference>
<proteinExistence type="inferred from homology"/>
<dbReference type="InterPro" id="IPR037518">
    <property type="entry name" value="MPN"/>
</dbReference>
<organism evidence="5 6">
    <name type="scientific">Talaromyces rugulosus</name>
    <name type="common">Penicillium rugulosum</name>
    <dbReference type="NCBI Taxonomy" id="121627"/>
    <lineage>
        <taxon>Eukaryota</taxon>
        <taxon>Fungi</taxon>
        <taxon>Dikarya</taxon>
        <taxon>Ascomycota</taxon>
        <taxon>Pezizomycotina</taxon>
        <taxon>Eurotiomycetes</taxon>
        <taxon>Eurotiomycetidae</taxon>
        <taxon>Eurotiales</taxon>
        <taxon>Trichocomaceae</taxon>
        <taxon>Talaromyces</taxon>
        <taxon>Talaromyces sect. Islandici</taxon>
    </lineage>
</organism>
<evidence type="ECO:0000313" key="5">
    <source>
        <dbReference type="EMBL" id="QKX60955.1"/>
    </source>
</evidence>
<dbReference type="GO" id="GO:0005737">
    <property type="term" value="C:cytoplasm"/>
    <property type="evidence" value="ECO:0007669"/>
    <property type="project" value="UniProtKB-SubCell"/>
</dbReference>
<dbReference type="EMBL" id="CP055901">
    <property type="protein sequence ID" value="QKX60955.1"/>
    <property type="molecule type" value="Genomic_DNA"/>
</dbReference>
<evidence type="ECO:0000256" key="3">
    <source>
        <dbReference type="SAM" id="MobiDB-lite"/>
    </source>
</evidence>
<evidence type="ECO:0000256" key="2">
    <source>
        <dbReference type="RuleBase" id="RU367006"/>
    </source>
</evidence>
<feature type="domain" description="MPN" evidence="4">
    <location>
        <begin position="21"/>
        <end position="165"/>
    </location>
</feature>
<accession>A0A7H8R5T0</accession>
<feature type="region of interest" description="Disordered" evidence="3">
    <location>
        <begin position="219"/>
        <end position="259"/>
    </location>
</feature>
<dbReference type="Proteomes" id="UP000509510">
    <property type="component" value="Chromosome IV"/>
</dbReference>
<evidence type="ECO:0000256" key="1">
    <source>
        <dbReference type="ARBA" id="ARBA00010893"/>
    </source>
</evidence>
<dbReference type="OrthoDB" id="1378at2759"/>
<dbReference type="KEGG" id="trg:TRUGW13939_08101"/>
<keyword evidence="2" id="KW-0736">Signalosome</keyword>
<dbReference type="InterPro" id="IPR033859">
    <property type="entry name" value="MPN_CSN6"/>
</dbReference>
<comment type="similarity">
    <text evidence="1 2">Belongs to the peptidase M67A family. CSN6 subfamily.</text>
</comment>